<dbReference type="GO" id="GO:0004765">
    <property type="term" value="F:shikimate kinase activity"/>
    <property type="evidence" value="ECO:0007669"/>
    <property type="project" value="UniProtKB-EC"/>
</dbReference>
<keyword evidence="11" id="KW-0479">Metal-binding</keyword>
<keyword evidence="8 11" id="KW-0067">ATP-binding</keyword>
<keyword evidence="11" id="KW-0460">Magnesium</keyword>
<evidence type="ECO:0000256" key="1">
    <source>
        <dbReference type="ARBA" id="ARBA00004842"/>
    </source>
</evidence>
<dbReference type="Pfam" id="PF01202">
    <property type="entry name" value="SKI"/>
    <property type="match status" value="1"/>
</dbReference>
<reference evidence="12 13" key="1">
    <citation type="submission" date="2021-03" db="EMBL/GenBank/DDBJ databases">
        <title>Sequencing the genomes of 1000 actinobacteria strains.</title>
        <authorList>
            <person name="Klenk H.-P."/>
        </authorList>
    </citation>
    <scope>NUCLEOTIDE SEQUENCE [LARGE SCALE GENOMIC DNA]</scope>
    <source>
        <strain evidence="12 13">DSM 24221</strain>
    </source>
</reference>
<comment type="similarity">
    <text evidence="2 11">Belongs to the shikimate kinase family.</text>
</comment>
<evidence type="ECO:0000256" key="5">
    <source>
        <dbReference type="ARBA" id="ARBA00022679"/>
    </source>
</evidence>
<gene>
    <name evidence="11" type="primary">aroK</name>
    <name evidence="12" type="ORF">JOF34_000120</name>
</gene>
<evidence type="ECO:0000313" key="13">
    <source>
        <dbReference type="Proteomes" id="UP001519362"/>
    </source>
</evidence>
<comment type="catalytic activity">
    <reaction evidence="10 11">
        <text>shikimate + ATP = 3-phosphoshikimate + ADP + H(+)</text>
        <dbReference type="Rhea" id="RHEA:13121"/>
        <dbReference type="ChEBI" id="CHEBI:15378"/>
        <dbReference type="ChEBI" id="CHEBI:30616"/>
        <dbReference type="ChEBI" id="CHEBI:36208"/>
        <dbReference type="ChEBI" id="CHEBI:145989"/>
        <dbReference type="ChEBI" id="CHEBI:456216"/>
        <dbReference type="EC" id="2.7.1.71"/>
    </reaction>
</comment>
<dbReference type="InterPro" id="IPR000623">
    <property type="entry name" value="Shikimate_kinase/TSH1"/>
</dbReference>
<feature type="binding site" evidence="11">
    <location>
        <position position="36"/>
    </location>
    <ligand>
        <name>substrate</name>
    </ligand>
</feature>
<feature type="binding site" evidence="11">
    <location>
        <position position="135"/>
    </location>
    <ligand>
        <name>substrate</name>
    </ligand>
</feature>
<keyword evidence="13" id="KW-1185">Reference proteome</keyword>
<comment type="subunit">
    <text evidence="11">Monomer.</text>
</comment>
<organism evidence="12 13">
    <name type="scientific">Microbacterium amylolyticum</name>
    <dbReference type="NCBI Taxonomy" id="936337"/>
    <lineage>
        <taxon>Bacteria</taxon>
        <taxon>Bacillati</taxon>
        <taxon>Actinomycetota</taxon>
        <taxon>Actinomycetes</taxon>
        <taxon>Micrococcales</taxon>
        <taxon>Microbacteriaceae</taxon>
        <taxon>Microbacterium</taxon>
    </lineage>
</organism>
<feature type="binding site" evidence="11">
    <location>
        <position position="18"/>
    </location>
    <ligand>
        <name>Mg(2+)</name>
        <dbReference type="ChEBI" id="CHEBI:18420"/>
    </ligand>
</feature>
<evidence type="ECO:0000256" key="10">
    <source>
        <dbReference type="ARBA" id="ARBA00048567"/>
    </source>
</evidence>
<feature type="binding site" evidence="11">
    <location>
        <position position="80"/>
    </location>
    <ligand>
        <name>substrate</name>
    </ligand>
</feature>
<keyword evidence="6 11" id="KW-0547">Nucleotide-binding</keyword>
<keyword evidence="5 11" id="KW-0808">Transferase</keyword>
<dbReference type="PANTHER" id="PTHR21087">
    <property type="entry name" value="SHIKIMATE KINASE"/>
    <property type="match status" value="1"/>
</dbReference>
<dbReference type="InterPro" id="IPR027417">
    <property type="entry name" value="P-loop_NTPase"/>
</dbReference>
<feature type="binding site" evidence="11">
    <location>
        <position position="59"/>
    </location>
    <ligand>
        <name>substrate</name>
    </ligand>
</feature>
<keyword evidence="9 11" id="KW-0057">Aromatic amino acid biosynthesis</keyword>
<comment type="function">
    <text evidence="11">Catalyzes the specific phosphorylation of the 3-hydroxyl group of shikimic acid using ATP as a cosubstrate.</text>
</comment>
<evidence type="ECO:0000313" key="12">
    <source>
        <dbReference type="EMBL" id="MBP2435534.1"/>
    </source>
</evidence>
<dbReference type="PRINTS" id="PR01100">
    <property type="entry name" value="SHIKIMTKNASE"/>
</dbReference>
<keyword evidence="4 11" id="KW-0028">Amino-acid biosynthesis</keyword>
<keyword evidence="11" id="KW-0963">Cytoplasm</keyword>
<protein>
    <recommendedName>
        <fullName evidence="3 11">Shikimate kinase</fullName>
        <shortName evidence="11">SK</shortName>
        <ecNumber evidence="3 11">2.7.1.71</ecNumber>
    </recommendedName>
</protein>
<evidence type="ECO:0000256" key="11">
    <source>
        <dbReference type="HAMAP-Rule" id="MF_00109"/>
    </source>
</evidence>
<comment type="caution">
    <text evidence="12">The sequence shown here is derived from an EMBL/GenBank/DDBJ whole genome shotgun (WGS) entry which is preliminary data.</text>
</comment>
<feature type="binding site" evidence="11">
    <location>
        <begin position="14"/>
        <end position="19"/>
    </location>
    <ligand>
        <name>ATP</name>
        <dbReference type="ChEBI" id="CHEBI:30616"/>
    </ligand>
</feature>
<evidence type="ECO:0000256" key="7">
    <source>
        <dbReference type="ARBA" id="ARBA00022777"/>
    </source>
</evidence>
<evidence type="ECO:0000256" key="2">
    <source>
        <dbReference type="ARBA" id="ARBA00006997"/>
    </source>
</evidence>
<dbReference type="InterPro" id="IPR023000">
    <property type="entry name" value="Shikimate_kinase_CS"/>
</dbReference>
<dbReference type="HAMAP" id="MF_00109">
    <property type="entry name" value="Shikimate_kinase"/>
    <property type="match status" value="1"/>
</dbReference>
<evidence type="ECO:0000256" key="8">
    <source>
        <dbReference type="ARBA" id="ARBA00022840"/>
    </source>
</evidence>
<proteinExistence type="inferred from homology"/>
<evidence type="ECO:0000256" key="6">
    <source>
        <dbReference type="ARBA" id="ARBA00022741"/>
    </source>
</evidence>
<comment type="pathway">
    <text evidence="1 11">Metabolic intermediate biosynthesis; chorismate biosynthesis; chorismate from D-erythrose 4-phosphate and phosphoenolpyruvate: step 5/7.</text>
</comment>
<name>A0ABS4ZE46_9MICO</name>
<keyword evidence="7 11" id="KW-0418">Kinase</keyword>
<comment type="caution">
    <text evidence="11">Lacks conserved residue(s) required for the propagation of feature annotation.</text>
</comment>
<dbReference type="EMBL" id="JAGIOL010000001">
    <property type="protein sequence ID" value="MBP2435534.1"/>
    <property type="molecule type" value="Genomic_DNA"/>
</dbReference>
<comment type="cofactor">
    <cofactor evidence="11">
        <name>Mg(2+)</name>
        <dbReference type="ChEBI" id="CHEBI:18420"/>
    </cofactor>
    <text evidence="11">Binds 1 Mg(2+) ion per subunit.</text>
</comment>
<dbReference type="CDD" id="cd00464">
    <property type="entry name" value="SK"/>
    <property type="match status" value="1"/>
</dbReference>
<evidence type="ECO:0000256" key="4">
    <source>
        <dbReference type="ARBA" id="ARBA00022605"/>
    </source>
</evidence>
<dbReference type="PROSITE" id="PS01128">
    <property type="entry name" value="SHIKIMATE_KINASE"/>
    <property type="match status" value="1"/>
</dbReference>
<dbReference type="RefSeq" id="WP_165132572.1">
    <property type="nucleotide sequence ID" value="NZ_CP049253.1"/>
</dbReference>
<dbReference type="Proteomes" id="UP001519362">
    <property type="component" value="Unassembled WGS sequence"/>
</dbReference>
<evidence type="ECO:0000256" key="9">
    <source>
        <dbReference type="ARBA" id="ARBA00023141"/>
    </source>
</evidence>
<accession>A0ABS4ZE46</accession>
<sequence length="184" mass="20093">MSEERSVALIGPMGAGKTSIGRRMAKRLGLPFRDTDALIVSAHGPIAEIFAECGEQTFRELEREAVHTALERGGVVALGGGAILAEQTREELAHHLVIYLTVSDRTVASRIGGAKRPLLNRPDPVAEWRRIADERRPIYEALAHQTYDTSSGPLRNVVEAAADWAAVELGIERTDQNENEDADD</sequence>
<dbReference type="PANTHER" id="PTHR21087:SF16">
    <property type="entry name" value="SHIKIMATE KINASE 1, CHLOROPLASTIC"/>
    <property type="match status" value="1"/>
</dbReference>
<dbReference type="Gene3D" id="3.40.50.300">
    <property type="entry name" value="P-loop containing nucleotide triphosphate hydrolases"/>
    <property type="match status" value="1"/>
</dbReference>
<feature type="binding site" evidence="11">
    <location>
        <position position="116"/>
    </location>
    <ligand>
        <name>ATP</name>
        <dbReference type="ChEBI" id="CHEBI:30616"/>
    </ligand>
</feature>
<evidence type="ECO:0000256" key="3">
    <source>
        <dbReference type="ARBA" id="ARBA00012154"/>
    </source>
</evidence>
<dbReference type="EC" id="2.7.1.71" evidence="3 11"/>
<comment type="subcellular location">
    <subcellularLocation>
        <location evidence="11">Cytoplasm</location>
    </subcellularLocation>
</comment>
<dbReference type="SUPFAM" id="SSF52540">
    <property type="entry name" value="P-loop containing nucleoside triphosphate hydrolases"/>
    <property type="match status" value="1"/>
</dbReference>
<dbReference type="InterPro" id="IPR031322">
    <property type="entry name" value="Shikimate/glucono_kinase"/>
</dbReference>